<evidence type="ECO:0000313" key="8">
    <source>
        <dbReference type="Proteomes" id="UP001152484"/>
    </source>
</evidence>
<comment type="subcellular location">
    <subcellularLocation>
        <location evidence="1">Membrane</location>
    </subcellularLocation>
</comment>
<protein>
    <submittedName>
        <fullName evidence="7">Uncharacterized protein</fullName>
    </submittedName>
</protein>
<evidence type="ECO:0000256" key="4">
    <source>
        <dbReference type="ARBA" id="ARBA00022989"/>
    </source>
</evidence>
<dbReference type="OrthoDB" id="679959at2759"/>
<name>A0A9P0ZIB3_CUSEU</name>
<evidence type="ECO:0000313" key="7">
    <source>
        <dbReference type="EMBL" id="CAH9100495.1"/>
    </source>
</evidence>
<sequence>MFSCFSSSSSNFLRTMGGAQSSFKHHHLHQHVVQTSTPSSSSSSAGAFCNLYKTTNLVSSYESACRSHDDMHDFDSALQARTNHALSSIAGGGIEVRALSFDSLKDVTECLLDMDQQVVKVILECKKDIWRNQELFQLVEEYFDNSLKTLDFCVELEKCLKRARDRQLLIQVAIQQFETDNYEEAIDELKSLKEAGDPFTEDFFRIFRSVYMNQIVMLEKLQSRKTKLDKKLKSIGSWRKVSGIIFAAAFAAVLICSVVAAAVAAPPVAGALAAAASVPLGSMGKWVDSLLKNYEDAIKGQKETINGMQAGTYVSIKDMDTIRVLIDRLEMEMKMMLENADFAIDNEGAAVKIAIGEIKKKLDGFMKNIEDLGKQADVCSRDIRRARTVILQRIIKHPQSTTMID</sequence>
<comment type="similarity">
    <text evidence="2">Belongs to the UPF0496 family.</text>
</comment>
<comment type="caution">
    <text evidence="7">The sequence shown here is derived from an EMBL/GenBank/DDBJ whole genome shotgun (WGS) entry which is preliminary data.</text>
</comment>
<feature type="transmembrane region" description="Helical" evidence="6">
    <location>
        <begin position="241"/>
        <end position="262"/>
    </location>
</feature>
<dbReference type="PANTHER" id="PTHR31113:SF3">
    <property type="entry name" value="UPF0496 PROTEIN 1"/>
    <property type="match status" value="1"/>
</dbReference>
<proteinExistence type="inferred from homology"/>
<evidence type="ECO:0000256" key="2">
    <source>
        <dbReference type="ARBA" id="ARBA00009074"/>
    </source>
</evidence>
<evidence type="ECO:0000256" key="1">
    <source>
        <dbReference type="ARBA" id="ARBA00004370"/>
    </source>
</evidence>
<keyword evidence="4 6" id="KW-1133">Transmembrane helix</keyword>
<keyword evidence="3 6" id="KW-0812">Transmembrane</keyword>
<evidence type="ECO:0000256" key="5">
    <source>
        <dbReference type="ARBA" id="ARBA00023136"/>
    </source>
</evidence>
<dbReference type="EMBL" id="CAMAPE010000038">
    <property type="protein sequence ID" value="CAH9100495.1"/>
    <property type="molecule type" value="Genomic_DNA"/>
</dbReference>
<gene>
    <name evidence="7" type="ORF">CEURO_LOCUS14954</name>
</gene>
<dbReference type="PANTHER" id="PTHR31113">
    <property type="entry name" value="UPF0496 PROTEIN 3-RELATED"/>
    <property type="match status" value="1"/>
</dbReference>
<dbReference type="Pfam" id="PF05055">
    <property type="entry name" value="DUF677"/>
    <property type="match status" value="1"/>
</dbReference>
<dbReference type="AlphaFoldDB" id="A0A9P0ZIB3"/>
<keyword evidence="5 6" id="KW-0472">Membrane</keyword>
<reference evidence="7" key="1">
    <citation type="submission" date="2022-07" db="EMBL/GenBank/DDBJ databases">
        <authorList>
            <person name="Macas J."/>
            <person name="Novak P."/>
            <person name="Neumann P."/>
        </authorList>
    </citation>
    <scope>NUCLEOTIDE SEQUENCE</scope>
</reference>
<dbReference type="Proteomes" id="UP001152484">
    <property type="component" value="Unassembled WGS sequence"/>
</dbReference>
<dbReference type="InterPro" id="IPR007749">
    <property type="entry name" value="DUF677"/>
</dbReference>
<organism evidence="7 8">
    <name type="scientific">Cuscuta europaea</name>
    <name type="common">European dodder</name>
    <dbReference type="NCBI Taxonomy" id="41803"/>
    <lineage>
        <taxon>Eukaryota</taxon>
        <taxon>Viridiplantae</taxon>
        <taxon>Streptophyta</taxon>
        <taxon>Embryophyta</taxon>
        <taxon>Tracheophyta</taxon>
        <taxon>Spermatophyta</taxon>
        <taxon>Magnoliopsida</taxon>
        <taxon>eudicotyledons</taxon>
        <taxon>Gunneridae</taxon>
        <taxon>Pentapetalae</taxon>
        <taxon>asterids</taxon>
        <taxon>lamiids</taxon>
        <taxon>Solanales</taxon>
        <taxon>Convolvulaceae</taxon>
        <taxon>Cuscuteae</taxon>
        <taxon>Cuscuta</taxon>
        <taxon>Cuscuta subgen. Cuscuta</taxon>
    </lineage>
</organism>
<evidence type="ECO:0000256" key="6">
    <source>
        <dbReference type="SAM" id="Phobius"/>
    </source>
</evidence>
<dbReference type="GO" id="GO:0016020">
    <property type="term" value="C:membrane"/>
    <property type="evidence" value="ECO:0007669"/>
    <property type="project" value="UniProtKB-SubCell"/>
</dbReference>
<evidence type="ECO:0000256" key="3">
    <source>
        <dbReference type="ARBA" id="ARBA00022692"/>
    </source>
</evidence>
<accession>A0A9P0ZIB3</accession>
<keyword evidence="8" id="KW-1185">Reference proteome</keyword>